<organism evidence="6 7">
    <name type="scientific">Ectobacillus funiculus</name>
    <dbReference type="NCBI Taxonomy" id="137993"/>
    <lineage>
        <taxon>Bacteria</taxon>
        <taxon>Bacillati</taxon>
        <taxon>Bacillota</taxon>
        <taxon>Bacilli</taxon>
        <taxon>Bacillales</taxon>
        <taxon>Bacillaceae</taxon>
        <taxon>Ectobacillus</taxon>
    </lineage>
</organism>
<dbReference type="RefSeq" id="WP_129727112.1">
    <property type="nucleotide sequence ID" value="NZ_JBHMAF010000196.1"/>
</dbReference>
<dbReference type="InterPro" id="IPR042216">
    <property type="entry name" value="MitoNEET_CISD"/>
</dbReference>
<evidence type="ECO:0000256" key="2">
    <source>
        <dbReference type="ARBA" id="ARBA00022723"/>
    </source>
</evidence>
<evidence type="ECO:0000256" key="3">
    <source>
        <dbReference type="ARBA" id="ARBA00023004"/>
    </source>
</evidence>
<dbReference type="Gene3D" id="3.40.5.90">
    <property type="entry name" value="CDGSH iron-sulfur domain, mitoNEET-type"/>
    <property type="match status" value="1"/>
</dbReference>
<proteinExistence type="predicted"/>
<evidence type="ECO:0000256" key="1">
    <source>
        <dbReference type="ARBA" id="ARBA00022714"/>
    </source>
</evidence>
<feature type="domain" description="Iron-binding zinc finger CDGSH type" evidence="5">
    <location>
        <begin position="11"/>
        <end position="55"/>
    </location>
</feature>
<evidence type="ECO:0000256" key="4">
    <source>
        <dbReference type="ARBA" id="ARBA00023014"/>
    </source>
</evidence>
<protein>
    <submittedName>
        <fullName evidence="6">CDGSH iron-sulfur domain-containing protein</fullName>
    </submittedName>
</protein>
<evidence type="ECO:0000313" key="7">
    <source>
        <dbReference type="Proteomes" id="UP001589609"/>
    </source>
</evidence>
<evidence type="ECO:0000313" key="6">
    <source>
        <dbReference type="EMBL" id="MFB9761964.1"/>
    </source>
</evidence>
<evidence type="ECO:0000259" key="5">
    <source>
        <dbReference type="Pfam" id="PF09360"/>
    </source>
</evidence>
<keyword evidence="2" id="KW-0479">Metal-binding</keyword>
<keyword evidence="3" id="KW-0408">Iron</keyword>
<name>A0ABV5WMY1_9BACI</name>
<reference evidence="6 7" key="1">
    <citation type="submission" date="2024-09" db="EMBL/GenBank/DDBJ databases">
        <authorList>
            <person name="Sun Q."/>
            <person name="Mori K."/>
        </authorList>
    </citation>
    <scope>NUCLEOTIDE SEQUENCE [LARGE SCALE GENOMIC DNA]</scope>
    <source>
        <strain evidence="6 7">JCM 11201</strain>
    </source>
</reference>
<dbReference type="Pfam" id="PF09360">
    <property type="entry name" value="zf-CDGSH"/>
    <property type="match status" value="1"/>
</dbReference>
<keyword evidence="1" id="KW-0001">2Fe-2S</keyword>
<keyword evidence="7" id="KW-1185">Reference proteome</keyword>
<dbReference type="Proteomes" id="UP001589609">
    <property type="component" value="Unassembled WGS sequence"/>
</dbReference>
<dbReference type="InterPro" id="IPR018967">
    <property type="entry name" value="FeS-contain_CDGSH-typ"/>
</dbReference>
<accession>A0ABV5WMY1</accession>
<sequence length="72" mass="7802">MTKVQIKVNDNGSFRITGDVELVDSQGHAFPAKPAFSLCRCGLSTNMPYCSGAHKGKFQSVVRAPQSEETDI</sequence>
<keyword evidence="4" id="KW-0411">Iron-sulfur</keyword>
<dbReference type="EMBL" id="JBHMAF010000196">
    <property type="protein sequence ID" value="MFB9761964.1"/>
    <property type="molecule type" value="Genomic_DNA"/>
</dbReference>
<gene>
    <name evidence="6" type="ORF">ACFFMS_27440</name>
</gene>
<comment type="caution">
    <text evidence="6">The sequence shown here is derived from an EMBL/GenBank/DDBJ whole genome shotgun (WGS) entry which is preliminary data.</text>
</comment>